<gene>
    <name evidence="2" type="ORF">Sjap_008666</name>
</gene>
<dbReference type="EMBL" id="JBBNAE010000003">
    <property type="protein sequence ID" value="KAK9138072.1"/>
    <property type="molecule type" value="Genomic_DNA"/>
</dbReference>
<name>A0AAP0JQ32_9MAGN</name>
<dbReference type="AlphaFoldDB" id="A0AAP0JQ32"/>
<sequence>MVNVEGLHLYPYYPEPWQFLHMKILLSQTNYFLFTTLYGSPRSWEDLVDIALSSFDPWLIMGDFNALLCINDKLGGSRPVKTCKAFSCWVKYASLLKGLQKLEKKLKEELERVLTQEELLWQQKANFEWNFLGDHNIAFFHARVNTRKKNRTIHSVRLPNGTSCSDQSILLTEVASFFKHIYTGRDAFPFTNLLVQALAPVHPAHAHCVQLCLTVDRASLLFDCEHQSHLPASILRPNVLLVLHSE</sequence>
<evidence type="ECO:0000256" key="1">
    <source>
        <dbReference type="SAM" id="Coils"/>
    </source>
</evidence>
<feature type="coiled-coil region" evidence="1">
    <location>
        <begin position="92"/>
        <end position="119"/>
    </location>
</feature>
<dbReference type="SUPFAM" id="SSF56219">
    <property type="entry name" value="DNase I-like"/>
    <property type="match status" value="1"/>
</dbReference>
<accession>A0AAP0JQ32</accession>
<comment type="caution">
    <text evidence="2">The sequence shown here is derived from an EMBL/GenBank/DDBJ whole genome shotgun (WGS) entry which is preliminary data.</text>
</comment>
<dbReference type="Proteomes" id="UP001417504">
    <property type="component" value="Unassembled WGS sequence"/>
</dbReference>
<keyword evidence="3" id="KW-1185">Reference proteome</keyword>
<dbReference type="InterPro" id="IPR036691">
    <property type="entry name" value="Endo/exonu/phosph_ase_sf"/>
</dbReference>
<protein>
    <recommendedName>
        <fullName evidence="4">Reverse transcriptase</fullName>
    </recommendedName>
</protein>
<evidence type="ECO:0008006" key="4">
    <source>
        <dbReference type="Google" id="ProtNLM"/>
    </source>
</evidence>
<reference evidence="2 3" key="1">
    <citation type="submission" date="2024-01" db="EMBL/GenBank/DDBJ databases">
        <title>Genome assemblies of Stephania.</title>
        <authorList>
            <person name="Yang L."/>
        </authorList>
    </citation>
    <scope>NUCLEOTIDE SEQUENCE [LARGE SCALE GENOMIC DNA]</scope>
    <source>
        <strain evidence="2">QJT</strain>
        <tissue evidence="2">Leaf</tissue>
    </source>
</reference>
<proteinExistence type="predicted"/>
<evidence type="ECO:0000313" key="2">
    <source>
        <dbReference type="EMBL" id="KAK9138072.1"/>
    </source>
</evidence>
<keyword evidence="1" id="KW-0175">Coiled coil</keyword>
<organism evidence="2 3">
    <name type="scientific">Stephania japonica</name>
    <dbReference type="NCBI Taxonomy" id="461633"/>
    <lineage>
        <taxon>Eukaryota</taxon>
        <taxon>Viridiplantae</taxon>
        <taxon>Streptophyta</taxon>
        <taxon>Embryophyta</taxon>
        <taxon>Tracheophyta</taxon>
        <taxon>Spermatophyta</taxon>
        <taxon>Magnoliopsida</taxon>
        <taxon>Ranunculales</taxon>
        <taxon>Menispermaceae</taxon>
        <taxon>Menispermoideae</taxon>
        <taxon>Cissampelideae</taxon>
        <taxon>Stephania</taxon>
    </lineage>
</organism>
<evidence type="ECO:0000313" key="3">
    <source>
        <dbReference type="Proteomes" id="UP001417504"/>
    </source>
</evidence>